<evidence type="ECO:0000259" key="2">
    <source>
        <dbReference type="Pfam" id="PF00266"/>
    </source>
</evidence>
<reference evidence="4" key="1">
    <citation type="submission" date="2015-09" db="EMBL/GenBank/DDBJ databases">
        <authorList>
            <person name="Rodrigo-Torres Lidia"/>
            <person name="Arahal R.David."/>
        </authorList>
    </citation>
    <scope>NUCLEOTIDE SEQUENCE [LARGE SCALE GENOMIC DNA]</scope>
    <source>
        <strain evidence="4">CECT 7735</strain>
    </source>
</reference>
<dbReference type="Pfam" id="PF00266">
    <property type="entry name" value="Aminotran_5"/>
    <property type="match status" value="1"/>
</dbReference>
<gene>
    <name evidence="3" type="primary">csd_2</name>
    <name evidence="3" type="ORF">PH7735_03642</name>
</gene>
<dbReference type="STRING" id="1715693.PH7735_03642"/>
<dbReference type="Gene3D" id="3.90.1150.10">
    <property type="entry name" value="Aspartate Aminotransferase, domain 1"/>
    <property type="match status" value="1"/>
</dbReference>
<dbReference type="PANTHER" id="PTHR43686:SF1">
    <property type="entry name" value="AMINOTRAN_5 DOMAIN-CONTAINING PROTEIN"/>
    <property type="match status" value="1"/>
</dbReference>
<dbReference type="InterPro" id="IPR015421">
    <property type="entry name" value="PyrdxlP-dep_Trfase_major"/>
</dbReference>
<proteinExistence type="predicted"/>
<keyword evidence="4" id="KW-1185">Reference proteome</keyword>
<dbReference type="GeneID" id="83882618"/>
<evidence type="ECO:0000256" key="1">
    <source>
        <dbReference type="ARBA" id="ARBA00022898"/>
    </source>
</evidence>
<dbReference type="GO" id="GO:0031071">
    <property type="term" value="F:cysteine desulfurase activity"/>
    <property type="evidence" value="ECO:0007669"/>
    <property type="project" value="UniProtKB-EC"/>
</dbReference>
<evidence type="ECO:0000313" key="4">
    <source>
        <dbReference type="Proteomes" id="UP000051870"/>
    </source>
</evidence>
<dbReference type="PANTHER" id="PTHR43686">
    <property type="entry name" value="SULFURTRANSFERASE-RELATED"/>
    <property type="match status" value="1"/>
</dbReference>
<dbReference type="InterPro" id="IPR015422">
    <property type="entry name" value="PyrdxlP-dep_Trfase_small"/>
</dbReference>
<dbReference type="EC" id="2.8.1.7" evidence="3"/>
<dbReference type="Gene3D" id="3.40.640.10">
    <property type="entry name" value="Type I PLP-dependent aspartate aminotransferase-like (Major domain)"/>
    <property type="match status" value="1"/>
</dbReference>
<sequence>MSLQHQSIASFEAHLRALPDPAAALSAGQIGKDMTIETPFGRKPLVYADYIASGRPLRQVEEFIMTDVLPYYANTHTSDSFCGAAMSTLREEARQVIAEKCGGTVEEHAVIFSGSGATSGLNQLVHVLGVKDSVAAGRPAFVITGPYEHHSNILPWRESGAEVIEIAEAADGGGPDLELLDRELVRCTAQGLTIAAFSAASNVTGICTDVPSVTKIVKARGAAMVWDYAGGGPYLPVGMTQPDGSAIDAVVLSPHKFIGGPGASGVLIMRRDAARTQKPSRPGGGTVAFVNAHRHDYVKRLEQREEGGTPNVIGDIRAALALVVKDVLGQEYISARNAGNARKAFAVWGTVPGIEILASDKEDRLPFLSFVPRDAEGARMDYRVFTRALSDRFGIQARGGCSCAGPYVHHLMGIDDAHSDAIRDEILSGDTASKPGFVRLNLSYLMDDATIDYILNAVIELAQLEVAEAA</sequence>
<dbReference type="RefSeq" id="WP_058312800.1">
    <property type="nucleotide sequence ID" value="NZ_CYTW01000005.1"/>
</dbReference>
<keyword evidence="3" id="KW-0808">Transferase</keyword>
<name>A0A0P1IM39_9RHOB</name>
<dbReference type="SUPFAM" id="SSF53383">
    <property type="entry name" value="PLP-dependent transferases"/>
    <property type="match status" value="1"/>
</dbReference>
<dbReference type="InterPro" id="IPR000192">
    <property type="entry name" value="Aminotrans_V_dom"/>
</dbReference>
<dbReference type="EMBL" id="CYTW01000005">
    <property type="protein sequence ID" value="CUK11955.1"/>
    <property type="molecule type" value="Genomic_DNA"/>
</dbReference>
<keyword evidence="1" id="KW-0663">Pyridoxal phosphate</keyword>
<protein>
    <submittedName>
        <fullName evidence="3">Putative cysteine desulfurase</fullName>
        <ecNumber evidence="3">2.8.1.7</ecNumber>
    </submittedName>
</protein>
<organism evidence="3 4">
    <name type="scientific">Shimia thalassica</name>
    <dbReference type="NCBI Taxonomy" id="1715693"/>
    <lineage>
        <taxon>Bacteria</taxon>
        <taxon>Pseudomonadati</taxon>
        <taxon>Pseudomonadota</taxon>
        <taxon>Alphaproteobacteria</taxon>
        <taxon>Rhodobacterales</taxon>
        <taxon>Roseobacteraceae</taxon>
    </lineage>
</organism>
<accession>A0A0P1IM39</accession>
<feature type="domain" description="Aminotransferase class V" evidence="2">
    <location>
        <begin position="46"/>
        <end position="411"/>
    </location>
</feature>
<dbReference type="AlphaFoldDB" id="A0A0P1IM39"/>
<dbReference type="InterPro" id="IPR015424">
    <property type="entry name" value="PyrdxlP-dep_Trfase"/>
</dbReference>
<dbReference type="Proteomes" id="UP000051870">
    <property type="component" value="Unassembled WGS sequence"/>
</dbReference>
<evidence type="ECO:0000313" key="3">
    <source>
        <dbReference type="EMBL" id="CUK11955.1"/>
    </source>
</evidence>